<dbReference type="OrthoDB" id="19908at2759"/>
<keyword evidence="3" id="KW-1185">Reference proteome</keyword>
<sequence>MRHVAGLRLRGIHSTLPPAAGCSRRQWASTQQRGLTVLHHRHLTGDGPGGVVSYDYADELQEAHRSKFLSWKALPESARDPSACPQPLLLSFESTPTFTLGRRQGALSGAQTARLRQRLDVSLPRRRAPISGSFTPDVRNTSRGGLTTYHGPGQLVFWPVVDMHAPPYARFGVASYAGHLEATTRRLLAERFGISTATVRDEPGVWVAAASSRPRKIAALGVHHRRHVTALGVAVNIDVPVVGGEDVNPWARFVPCGLEGKAVTSVAAEAGDGLLASWDVAELAAHWARIFEEGLLDERRRGGDDGETTARLQR</sequence>
<dbReference type="GO" id="GO:0033819">
    <property type="term" value="F:lipoyl(octanoyl) transferase activity"/>
    <property type="evidence" value="ECO:0007669"/>
    <property type="project" value="TreeGrafter"/>
</dbReference>
<keyword evidence="2" id="KW-0808">Transferase</keyword>
<dbReference type="PROSITE" id="PS51733">
    <property type="entry name" value="BPL_LPL_CATALYTIC"/>
    <property type="match status" value="1"/>
</dbReference>
<dbReference type="GO" id="GO:0009249">
    <property type="term" value="P:protein lipoylation"/>
    <property type="evidence" value="ECO:0007669"/>
    <property type="project" value="TreeGrafter"/>
</dbReference>
<proteinExistence type="predicted"/>
<dbReference type="PANTHER" id="PTHR10993:SF7">
    <property type="entry name" value="LIPOYLTRANSFERASE 2, MITOCHONDRIAL-RELATED"/>
    <property type="match status" value="1"/>
</dbReference>
<gene>
    <name evidence="2" type="ORF">TPAR_00877</name>
</gene>
<dbReference type="Proteomes" id="UP000237481">
    <property type="component" value="Unassembled WGS sequence"/>
</dbReference>
<protein>
    <submittedName>
        <fullName evidence="2">Octanoyltransferase</fullName>
    </submittedName>
</protein>
<accession>A0A2S4L909</accession>
<dbReference type="Gene3D" id="3.30.930.10">
    <property type="entry name" value="Bira Bifunctional Protein, Domain 2"/>
    <property type="match status" value="1"/>
</dbReference>
<evidence type="ECO:0000313" key="2">
    <source>
        <dbReference type="EMBL" id="POR38922.1"/>
    </source>
</evidence>
<reference evidence="2 3" key="1">
    <citation type="submission" date="2018-01" db="EMBL/GenBank/DDBJ databases">
        <title>Harnessing the power of phylogenomics to disentangle the directionality and signatures of interkingdom host jumping in the parasitic fungal genus Tolypocladium.</title>
        <authorList>
            <person name="Quandt C.A."/>
            <person name="Patterson W."/>
            <person name="Spatafora J.W."/>
        </authorList>
    </citation>
    <scope>NUCLEOTIDE SEQUENCE [LARGE SCALE GENOMIC DNA]</scope>
    <source>
        <strain evidence="2 3">NRBC 100945</strain>
    </source>
</reference>
<dbReference type="SUPFAM" id="SSF55681">
    <property type="entry name" value="Class II aaRS and biotin synthetases"/>
    <property type="match status" value="1"/>
</dbReference>
<evidence type="ECO:0000259" key="1">
    <source>
        <dbReference type="PROSITE" id="PS51733"/>
    </source>
</evidence>
<evidence type="ECO:0000313" key="3">
    <source>
        <dbReference type="Proteomes" id="UP000237481"/>
    </source>
</evidence>
<dbReference type="Pfam" id="PF21948">
    <property type="entry name" value="LplA-B_cat"/>
    <property type="match status" value="1"/>
</dbReference>
<dbReference type="PANTHER" id="PTHR10993">
    <property type="entry name" value="OCTANOYLTRANSFERASE"/>
    <property type="match status" value="1"/>
</dbReference>
<dbReference type="EMBL" id="PKSG01000088">
    <property type="protein sequence ID" value="POR38922.1"/>
    <property type="molecule type" value="Genomic_DNA"/>
</dbReference>
<dbReference type="STRING" id="94208.A0A2S4L909"/>
<dbReference type="AlphaFoldDB" id="A0A2S4L909"/>
<name>A0A2S4L909_9HYPO</name>
<organism evidence="2 3">
    <name type="scientific">Tolypocladium paradoxum</name>
    <dbReference type="NCBI Taxonomy" id="94208"/>
    <lineage>
        <taxon>Eukaryota</taxon>
        <taxon>Fungi</taxon>
        <taxon>Dikarya</taxon>
        <taxon>Ascomycota</taxon>
        <taxon>Pezizomycotina</taxon>
        <taxon>Sordariomycetes</taxon>
        <taxon>Hypocreomycetidae</taxon>
        <taxon>Hypocreales</taxon>
        <taxon>Ophiocordycipitaceae</taxon>
        <taxon>Tolypocladium</taxon>
    </lineage>
</organism>
<comment type="caution">
    <text evidence="2">The sequence shown here is derived from an EMBL/GenBank/DDBJ whole genome shotgun (WGS) entry which is preliminary data.</text>
</comment>
<feature type="domain" description="BPL/LPL catalytic" evidence="1">
    <location>
        <begin position="83"/>
        <end position="299"/>
    </location>
</feature>
<dbReference type="InterPro" id="IPR045864">
    <property type="entry name" value="aa-tRNA-synth_II/BPL/LPL"/>
</dbReference>
<dbReference type="InterPro" id="IPR004143">
    <property type="entry name" value="BPL_LPL_catalytic"/>
</dbReference>